<protein>
    <submittedName>
        <fullName evidence="2">Unnamed protein product</fullName>
    </submittedName>
</protein>
<dbReference type="EMBL" id="BSXT01002807">
    <property type="protein sequence ID" value="GMF51049.1"/>
    <property type="molecule type" value="Genomic_DNA"/>
</dbReference>
<evidence type="ECO:0000313" key="3">
    <source>
        <dbReference type="Proteomes" id="UP001165121"/>
    </source>
</evidence>
<proteinExistence type="predicted"/>
<gene>
    <name evidence="2" type="ORF">Pfra01_002052600</name>
</gene>
<feature type="region of interest" description="Disordered" evidence="1">
    <location>
        <begin position="48"/>
        <end position="176"/>
    </location>
</feature>
<sequence>MARDIALDLREEAIAAADSDAMMIIVLKWRGNLKWVTNKLATEAVDATPSEKLTPSHAQQHPQAPRQQLTQPQQSARQSVPRSELQLMKQPMSLPHQGLRHQTNECRNELEPDEQLQRLTTLSPDAVVSRIRRESYRGIDTDDRAGRDDSPSGARADGHALADSDNHSAAVAEAHS</sequence>
<accession>A0A9W7D2K4</accession>
<reference evidence="2" key="1">
    <citation type="submission" date="2023-04" db="EMBL/GenBank/DDBJ databases">
        <title>Phytophthora fragariaefolia NBRC 109709.</title>
        <authorList>
            <person name="Ichikawa N."/>
            <person name="Sato H."/>
            <person name="Tonouchi N."/>
        </authorList>
    </citation>
    <scope>NUCLEOTIDE SEQUENCE</scope>
    <source>
        <strain evidence="2">NBRC 109709</strain>
    </source>
</reference>
<dbReference type="Proteomes" id="UP001165121">
    <property type="component" value="Unassembled WGS sequence"/>
</dbReference>
<keyword evidence="3" id="KW-1185">Reference proteome</keyword>
<feature type="compositionally biased region" description="Basic and acidic residues" evidence="1">
    <location>
        <begin position="131"/>
        <end position="166"/>
    </location>
</feature>
<evidence type="ECO:0000256" key="1">
    <source>
        <dbReference type="SAM" id="MobiDB-lite"/>
    </source>
</evidence>
<comment type="caution">
    <text evidence="2">The sequence shown here is derived from an EMBL/GenBank/DDBJ whole genome shotgun (WGS) entry which is preliminary data.</text>
</comment>
<organism evidence="2 3">
    <name type="scientific">Phytophthora fragariaefolia</name>
    <dbReference type="NCBI Taxonomy" id="1490495"/>
    <lineage>
        <taxon>Eukaryota</taxon>
        <taxon>Sar</taxon>
        <taxon>Stramenopiles</taxon>
        <taxon>Oomycota</taxon>
        <taxon>Peronosporomycetes</taxon>
        <taxon>Peronosporales</taxon>
        <taxon>Peronosporaceae</taxon>
        <taxon>Phytophthora</taxon>
    </lineage>
</organism>
<dbReference type="AlphaFoldDB" id="A0A9W7D2K4"/>
<evidence type="ECO:0000313" key="2">
    <source>
        <dbReference type="EMBL" id="GMF51049.1"/>
    </source>
</evidence>
<name>A0A9W7D2K4_9STRA</name>
<feature type="compositionally biased region" description="Low complexity" evidence="1">
    <location>
        <begin position="57"/>
        <end position="79"/>
    </location>
</feature>